<keyword evidence="1" id="KW-0732">Signal</keyword>
<dbReference type="HOGENOM" id="CLU_039717_0_0_7"/>
<evidence type="ECO:0000313" key="3">
    <source>
        <dbReference type="Proteomes" id="UP000001880"/>
    </source>
</evidence>
<keyword evidence="3" id="KW-1185">Reference proteome</keyword>
<dbReference type="AlphaFoldDB" id="D0LUQ4"/>
<dbReference type="STRING" id="502025.Hoch_1390"/>
<protein>
    <submittedName>
        <fullName evidence="2">Putative lipoprotein</fullName>
    </submittedName>
</protein>
<dbReference type="SUPFAM" id="SSF53850">
    <property type="entry name" value="Periplasmic binding protein-like II"/>
    <property type="match status" value="1"/>
</dbReference>
<dbReference type="eggNOG" id="COG1653">
    <property type="taxonomic scope" value="Bacteria"/>
</dbReference>
<dbReference type="Gene3D" id="3.40.190.10">
    <property type="entry name" value="Periplasmic binding protein-like II"/>
    <property type="match status" value="2"/>
</dbReference>
<dbReference type="RefSeq" id="WP_012826553.1">
    <property type="nucleotide sequence ID" value="NC_013440.1"/>
</dbReference>
<proteinExistence type="predicted"/>
<dbReference type="KEGG" id="hoh:Hoch_1390"/>
<evidence type="ECO:0000313" key="2">
    <source>
        <dbReference type="EMBL" id="ACY13944.1"/>
    </source>
</evidence>
<dbReference type="CDD" id="cd13524">
    <property type="entry name" value="PBP2_Thiaminase_I"/>
    <property type="match status" value="1"/>
</dbReference>
<dbReference type="EMBL" id="CP001804">
    <property type="protein sequence ID" value="ACY13944.1"/>
    <property type="molecule type" value="Genomic_DNA"/>
</dbReference>
<sequence length="409" mass="44241">MKISQFSAILALSLCTQACGEMNPPAEPQPPTQTTLRVSLFPWIPEAESFFAWIEEDFERQHPDIDLIVRAVKKSHDWEPEYVADLSYEYEQTAEALTGDGADAQDLVEVDTMLLGWLHSRDAIVPFEVGDRDYLPFAQQAVSLGGEVYGAPHWTCGYFVISEDPAIRQAADRAALLETLAARETDAVDLVGDLDGSWDSVMVYVDALHDGEPERDLVTALDEELIDPAVAESFSAIGAACTKDGVNGCDSDGVDVFARGEADALIGYSERLNPILADADRSVGELHVASAPLGDGDHPVLFTDALVLSPLCAERCREAAQQFAAYYNSDEVFETALLARDVGDDAVPRYLLPATASAFETEGVAAERLYGELRTEIEGAVPYPITGVPEARARGSIRAQIQTALGISP</sequence>
<feature type="signal peptide" evidence="1">
    <location>
        <begin position="1"/>
        <end position="18"/>
    </location>
</feature>
<evidence type="ECO:0000256" key="1">
    <source>
        <dbReference type="SAM" id="SignalP"/>
    </source>
</evidence>
<reference evidence="2 3" key="1">
    <citation type="journal article" date="2010" name="Stand. Genomic Sci.">
        <title>Complete genome sequence of Haliangium ochraceum type strain (SMP-2).</title>
        <authorList>
            <consortium name="US DOE Joint Genome Institute (JGI-PGF)"/>
            <person name="Ivanova N."/>
            <person name="Daum C."/>
            <person name="Lang E."/>
            <person name="Abt B."/>
            <person name="Kopitz M."/>
            <person name="Saunders E."/>
            <person name="Lapidus A."/>
            <person name="Lucas S."/>
            <person name="Glavina Del Rio T."/>
            <person name="Nolan M."/>
            <person name="Tice H."/>
            <person name="Copeland A."/>
            <person name="Cheng J.F."/>
            <person name="Chen F."/>
            <person name="Bruce D."/>
            <person name="Goodwin L."/>
            <person name="Pitluck S."/>
            <person name="Mavromatis K."/>
            <person name="Pati A."/>
            <person name="Mikhailova N."/>
            <person name="Chen A."/>
            <person name="Palaniappan K."/>
            <person name="Land M."/>
            <person name="Hauser L."/>
            <person name="Chang Y.J."/>
            <person name="Jeffries C.D."/>
            <person name="Detter J.C."/>
            <person name="Brettin T."/>
            <person name="Rohde M."/>
            <person name="Goker M."/>
            <person name="Bristow J."/>
            <person name="Markowitz V."/>
            <person name="Eisen J.A."/>
            <person name="Hugenholtz P."/>
            <person name="Kyrpides N.C."/>
            <person name="Klenk H.P."/>
        </authorList>
    </citation>
    <scope>NUCLEOTIDE SEQUENCE [LARGE SCALE GENOMIC DNA]</scope>
    <source>
        <strain evidence="3">DSM 14365 / CIP 107738 / JCM 11303 / AJ 13395 / SMP-2</strain>
    </source>
</reference>
<name>D0LUQ4_HALO1</name>
<gene>
    <name evidence="2" type="ordered locus">Hoch_1390</name>
</gene>
<accession>D0LUQ4</accession>
<organism evidence="2 3">
    <name type="scientific">Haliangium ochraceum (strain DSM 14365 / JCM 11303 / SMP-2)</name>
    <dbReference type="NCBI Taxonomy" id="502025"/>
    <lineage>
        <taxon>Bacteria</taxon>
        <taxon>Pseudomonadati</taxon>
        <taxon>Myxococcota</taxon>
        <taxon>Polyangia</taxon>
        <taxon>Haliangiales</taxon>
        <taxon>Kofleriaceae</taxon>
        <taxon>Haliangium</taxon>
    </lineage>
</organism>
<dbReference type="Proteomes" id="UP000001880">
    <property type="component" value="Chromosome"/>
</dbReference>
<keyword evidence="2" id="KW-0449">Lipoprotein</keyword>
<feature type="chain" id="PRO_5003011546" evidence="1">
    <location>
        <begin position="19"/>
        <end position="409"/>
    </location>
</feature>
<dbReference type="OrthoDB" id="5508161at2"/>